<dbReference type="Gene3D" id="2.70.150.10">
    <property type="entry name" value="Calcium-transporting ATPase, cytoplasmic transduction domain A"/>
    <property type="match status" value="1"/>
</dbReference>
<evidence type="ECO:0000256" key="6">
    <source>
        <dbReference type="ARBA" id="ARBA00039097"/>
    </source>
</evidence>
<dbReference type="InterPro" id="IPR018303">
    <property type="entry name" value="ATPase_P-typ_P_site"/>
</dbReference>
<feature type="transmembrane region" description="Helical" evidence="8">
    <location>
        <begin position="276"/>
        <end position="304"/>
    </location>
</feature>
<evidence type="ECO:0000313" key="11">
    <source>
        <dbReference type="Proteomes" id="UP000237082"/>
    </source>
</evidence>
<dbReference type="SUPFAM" id="SSF56784">
    <property type="entry name" value="HAD-like"/>
    <property type="match status" value="1"/>
</dbReference>
<dbReference type="SUPFAM" id="SSF81653">
    <property type="entry name" value="Calcium ATPase, transduction domain A"/>
    <property type="match status" value="1"/>
</dbReference>
<comment type="caution">
    <text evidence="10">The sequence shown here is derived from an EMBL/GenBank/DDBJ whole genome shotgun (WGS) entry which is preliminary data.</text>
</comment>
<reference evidence="11" key="1">
    <citation type="submission" date="2018-02" db="EMBL/GenBank/DDBJ databases">
        <authorList>
            <person name="O'Hara-Hanley K."/>
            <person name="Soby S."/>
        </authorList>
    </citation>
    <scope>NUCLEOTIDE SEQUENCE [LARGE SCALE GENOMIC DNA]</scope>
    <source>
        <strain evidence="11">MWU14-2602</strain>
    </source>
</reference>
<dbReference type="AlphaFoldDB" id="A0A2S5DAN5"/>
<evidence type="ECO:0000256" key="8">
    <source>
        <dbReference type="RuleBase" id="RU362081"/>
    </source>
</evidence>
<keyword evidence="4 8" id="KW-1133">Transmembrane helix</keyword>
<evidence type="ECO:0000256" key="7">
    <source>
        <dbReference type="ARBA" id="ARBA00047308"/>
    </source>
</evidence>
<dbReference type="InterPro" id="IPR036412">
    <property type="entry name" value="HAD-like_sf"/>
</dbReference>
<dbReference type="SUPFAM" id="SSF81665">
    <property type="entry name" value="Calcium ATPase, transmembrane domain M"/>
    <property type="match status" value="1"/>
</dbReference>
<dbReference type="EC" id="7.2.2.12" evidence="6"/>
<dbReference type="InterPro" id="IPR059000">
    <property type="entry name" value="ATPase_P-type_domA"/>
</dbReference>
<dbReference type="GO" id="GO:0015086">
    <property type="term" value="F:cadmium ion transmembrane transporter activity"/>
    <property type="evidence" value="ECO:0007669"/>
    <property type="project" value="TreeGrafter"/>
</dbReference>
<dbReference type="PRINTS" id="PR00119">
    <property type="entry name" value="CATATPASE"/>
</dbReference>
<dbReference type="GO" id="GO:0016463">
    <property type="term" value="F:P-type zinc transporter activity"/>
    <property type="evidence" value="ECO:0007669"/>
    <property type="project" value="UniProtKB-EC"/>
</dbReference>
<proteinExistence type="inferred from homology"/>
<dbReference type="InterPro" id="IPR001757">
    <property type="entry name" value="P_typ_ATPase"/>
</dbReference>
<comment type="similarity">
    <text evidence="2 8">Belongs to the cation transport ATPase (P-type) (TC 3.A.3) family. Type IB subfamily.</text>
</comment>
<dbReference type="NCBIfam" id="TIGR01512">
    <property type="entry name" value="ATPase-IB2_Cd"/>
    <property type="match status" value="1"/>
</dbReference>
<feature type="transmembrane region" description="Helical" evidence="8">
    <location>
        <begin position="49"/>
        <end position="67"/>
    </location>
</feature>
<dbReference type="Gene3D" id="3.40.1110.10">
    <property type="entry name" value="Calcium-transporting ATPase, cytoplasmic domain N"/>
    <property type="match status" value="1"/>
</dbReference>
<keyword evidence="8" id="KW-0067">ATP-binding</keyword>
<keyword evidence="8" id="KW-0547">Nucleotide-binding</keyword>
<feature type="domain" description="P-type ATPase A" evidence="9">
    <location>
        <begin position="144"/>
        <end position="235"/>
    </location>
</feature>
<keyword evidence="11" id="KW-1185">Reference proteome</keyword>
<dbReference type="Proteomes" id="UP000237082">
    <property type="component" value="Unassembled WGS sequence"/>
</dbReference>
<keyword evidence="3 8" id="KW-0812">Transmembrane</keyword>
<dbReference type="PANTHER" id="PTHR48085:SF5">
    <property type="entry name" value="CADMIUM_ZINC-TRANSPORTING ATPASE HMA4-RELATED"/>
    <property type="match status" value="1"/>
</dbReference>
<dbReference type="NCBIfam" id="TIGR01494">
    <property type="entry name" value="ATPase_P-type"/>
    <property type="match status" value="1"/>
</dbReference>
<dbReference type="InterPro" id="IPR023298">
    <property type="entry name" value="ATPase_P-typ_TM_dom_sf"/>
</dbReference>
<dbReference type="NCBIfam" id="TIGR01525">
    <property type="entry name" value="ATPase-IB_hvy"/>
    <property type="match status" value="1"/>
</dbReference>
<dbReference type="GO" id="GO:0016887">
    <property type="term" value="F:ATP hydrolysis activity"/>
    <property type="evidence" value="ECO:0007669"/>
    <property type="project" value="InterPro"/>
</dbReference>
<dbReference type="InterPro" id="IPR008250">
    <property type="entry name" value="ATPase_P-typ_transduc_dom_A_sf"/>
</dbReference>
<keyword evidence="5 8" id="KW-0472">Membrane</keyword>
<dbReference type="GO" id="GO:0046872">
    <property type="term" value="F:metal ion binding"/>
    <property type="evidence" value="ECO:0007669"/>
    <property type="project" value="UniProtKB-KW"/>
</dbReference>
<accession>A0A2S5DAN5</accession>
<evidence type="ECO:0000256" key="4">
    <source>
        <dbReference type="ARBA" id="ARBA00022989"/>
    </source>
</evidence>
<gene>
    <name evidence="10" type="primary">cadA</name>
    <name evidence="10" type="ORF">C2I19_20540</name>
</gene>
<protein>
    <recommendedName>
        <fullName evidence="6">P-type Zn(2+) transporter</fullName>
        <ecNumber evidence="6">7.2.2.12</ecNumber>
    </recommendedName>
</protein>
<evidence type="ECO:0000256" key="1">
    <source>
        <dbReference type="ARBA" id="ARBA00004370"/>
    </source>
</evidence>
<dbReference type="OrthoDB" id="8552908at2"/>
<dbReference type="GO" id="GO:0005524">
    <property type="term" value="F:ATP binding"/>
    <property type="evidence" value="ECO:0007669"/>
    <property type="project" value="UniProtKB-UniRule"/>
</dbReference>
<dbReference type="Pfam" id="PF00122">
    <property type="entry name" value="E1-E2_ATPase"/>
    <property type="match status" value="1"/>
</dbReference>
<comment type="subcellular location">
    <subcellularLocation>
        <location evidence="8">Cell membrane</location>
    </subcellularLocation>
    <subcellularLocation>
        <location evidence="1">Membrane</location>
    </subcellularLocation>
</comment>
<dbReference type="InterPro" id="IPR051014">
    <property type="entry name" value="Cation_Transport_ATPase_IB"/>
</dbReference>
<dbReference type="InterPro" id="IPR023299">
    <property type="entry name" value="ATPase_P-typ_cyto_dom_N"/>
</dbReference>
<dbReference type="PROSITE" id="PS00154">
    <property type="entry name" value="ATPASE_E1_E2"/>
    <property type="match status" value="1"/>
</dbReference>
<dbReference type="Pfam" id="PF00702">
    <property type="entry name" value="Hydrolase"/>
    <property type="match status" value="1"/>
</dbReference>
<dbReference type="EMBL" id="PQWB01000173">
    <property type="protein sequence ID" value="POZ60123.1"/>
    <property type="molecule type" value="Genomic_DNA"/>
</dbReference>
<evidence type="ECO:0000256" key="2">
    <source>
        <dbReference type="ARBA" id="ARBA00006024"/>
    </source>
</evidence>
<comment type="catalytic activity">
    <reaction evidence="7">
        <text>Zn(2+)(in) + ATP + H2O = Zn(2+)(out) + ADP + phosphate + H(+)</text>
        <dbReference type="Rhea" id="RHEA:20621"/>
        <dbReference type="ChEBI" id="CHEBI:15377"/>
        <dbReference type="ChEBI" id="CHEBI:15378"/>
        <dbReference type="ChEBI" id="CHEBI:29105"/>
        <dbReference type="ChEBI" id="CHEBI:30616"/>
        <dbReference type="ChEBI" id="CHEBI:43474"/>
        <dbReference type="ChEBI" id="CHEBI:456216"/>
        <dbReference type="EC" id="7.2.2.12"/>
    </reaction>
</comment>
<feature type="transmembrane region" description="Helical" evidence="8">
    <location>
        <begin position="572"/>
        <end position="594"/>
    </location>
</feature>
<evidence type="ECO:0000259" key="9">
    <source>
        <dbReference type="Pfam" id="PF00122"/>
    </source>
</evidence>
<dbReference type="PANTHER" id="PTHR48085">
    <property type="entry name" value="CADMIUM/ZINC-TRANSPORTING ATPASE HMA2-RELATED"/>
    <property type="match status" value="1"/>
</dbReference>
<feature type="transmembrane region" description="Helical" evidence="8">
    <location>
        <begin position="600"/>
        <end position="617"/>
    </location>
</feature>
<dbReference type="GO" id="GO:0005886">
    <property type="term" value="C:plasma membrane"/>
    <property type="evidence" value="ECO:0007669"/>
    <property type="project" value="UniProtKB-SubCell"/>
</dbReference>
<keyword evidence="8" id="KW-0479">Metal-binding</keyword>
<dbReference type="Gene3D" id="3.40.50.1000">
    <property type="entry name" value="HAD superfamily/HAD-like"/>
    <property type="match status" value="1"/>
</dbReference>
<evidence type="ECO:0000256" key="5">
    <source>
        <dbReference type="ARBA" id="ARBA00023136"/>
    </source>
</evidence>
<feature type="transmembrane region" description="Helical" evidence="8">
    <location>
        <begin position="24"/>
        <end position="43"/>
    </location>
</feature>
<evidence type="ECO:0000313" key="10">
    <source>
        <dbReference type="EMBL" id="POZ60123.1"/>
    </source>
</evidence>
<feature type="transmembrane region" description="Helical" evidence="8">
    <location>
        <begin position="252"/>
        <end position="270"/>
    </location>
</feature>
<evidence type="ECO:0000256" key="3">
    <source>
        <dbReference type="ARBA" id="ARBA00022692"/>
    </source>
</evidence>
<organism evidence="10 11">
    <name type="scientific">Chromobacterium alticapitis</name>
    <dbReference type="NCBI Taxonomy" id="2073169"/>
    <lineage>
        <taxon>Bacteria</taxon>
        <taxon>Pseudomonadati</taxon>
        <taxon>Pseudomonadota</taxon>
        <taxon>Betaproteobacteria</taxon>
        <taxon>Neisseriales</taxon>
        <taxon>Chromobacteriaceae</taxon>
        <taxon>Chromobacterium</taxon>
    </lineage>
</organism>
<dbReference type="RefSeq" id="WP_103904442.1">
    <property type="nucleotide sequence ID" value="NZ_PQWB01000173.1"/>
</dbReference>
<dbReference type="InterPro" id="IPR023214">
    <property type="entry name" value="HAD_sf"/>
</dbReference>
<dbReference type="InterPro" id="IPR027256">
    <property type="entry name" value="P-typ_ATPase_IB"/>
</dbReference>
<name>A0A2S5DAN5_9NEIS</name>
<sequence length="629" mass="64084">MSGCAHHAAPLLDADEQRRAGRRLLLTMLAGGLLLLAACWHLFVANGDALALLLAGAASLLLAAPTLRAAWHSLSQPDLHGLADLLVALAIVGAWAAGDLASAALLPILMELGHVLEERSLLGSREAIRALAELGRGSCRRLLPKGGVEEVDNDHLAPGDRLEIHPGDRIPADGIVLDGHASLDASPVTGEAQPQDVAPGSPVYAGALSLDGALRIEVSRVGAQSALGRVIELMQAAESSKPAITRFIERHASAYLTVALAVAAIAWFTGGGSQAALAVLVAACPCALVIAAPSTAVAGVAAAARHGILIRGPAFLEELADVDTLVIDKTGTLTDGRLAVQQIDIAAAAEAGAPAPERLAASLAAASSHPVSRALAALGGDAPPLPLSGVRETPGMGLQADSDWGRLTLGRPEWLSRCGCQTPAPQVAGSLAGLALDGRLLAWFHLADSPRPEAAEALRQLRELGLARQLLLSGDRADTARALAEKLGLEAEAQALPEDKLAHVRAEIAAGRSPLVVGDGINDTLALKAGAVGVALGARGADVAVAAADVVLTGNNLLRLATAIRLSRRCRAILGANVLIGLGWSAGLTALAAAGWLGPAGVLSAALLHNVGTLLVMGNSGRILRYRED</sequence>
<keyword evidence="8" id="KW-1003">Cell membrane</keyword>